<evidence type="ECO:0000313" key="2">
    <source>
        <dbReference type="EMBL" id="KAK6210010.1"/>
    </source>
</evidence>
<comment type="caution">
    <text evidence="2">The sequence shown here is derived from an EMBL/GenBank/DDBJ whole genome shotgun (WGS) entry which is preliminary data.</text>
</comment>
<organism evidence="2 3">
    <name type="scientific">Colletotrichum tabaci</name>
    <dbReference type="NCBI Taxonomy" id="1209068"/>
    <lineage>
        <taxon>Eukaryota</taxon>
        <taxon>Fungi</taxon>
        <taxon>Dikarya</taxon>
        <taxon>Ascomycota</taxon>
        <taxon>Pezizomycotina</taxon>
        <taxon>Sordariomycetes</taxon>
        <taxon>Hypocreomycetidae</taxon>
        <taxon>Glomerellales</taxon>
        <taxon>Glomerellaceae</taxon>
        <taxon>Colletotrichum</taxon>
        <taxon>Colletotrichum destructivum species complex</taxon>
    </lineage>
</organism>
<feature type="signal peptide" evidence="1">
    <location>
        <begin position="1"/>
        <end position="20"/>
    </location>
</feature>
<feature type="chain" id="PRO_5043990183" description="EC42 protein" evidence="1">
    <location>
        <begin position="21"/>
        <end position="95"/>
    </location>
</feature>
<dbReference type="EMBL" id="JASAOK010000047">
    <property type="protein sequence ID" value="KAK6210010.1"/>
    <property type="molecule type" value="Genomic_DNA"/>
</dbReference>
<evidence type="ECO:0000313" key="3">
    <source>
        <dbReference type="Proteomes" id="UP001327957"/>
    </source>
</evidence>
<proteinExistence type="predicted"/>
<evidence type="ECO:0000256" key="1">
    <source>
        <dbReference type="SAM" id="SignalP"/>
    </source>
</evidence>
<protein>
    <recommendedName>
        <fullName evidence="4">EC42 protein</fullName>
    </recommendedName>
</protein>
<keyword evidence="1" id="KW-0732">Signal</keyword>
<dbReference type="AlphaFoldDB" id="A0AAV9SYM0"/>
<evidence type="ECO:0008006" key="4">
    <source>
        <dbReference type="Google" id="ProtNLM"/>
    </source>
</evidence>
<reference evidence="2 3" key="1">
    <citation type="submission" date="2023-04" db="EMBL/GenBank/DDBJ databases">
        <title>Colletotrichum tabacum stain YC1 causing leaf anthracnose on Nicotiana tabacum(L.) cv.</title>
        <authorList>
            <person name="Ji Z."/>
            <person name="Wang M."/>
            <person name="Zhang J."/>
            <person name="Wang N."/>
            <person name="Zhou Z."/>
        </authorList>
    </citation>
    <scope>NUCLEOTIDE SEQUENCE [LARGE SCALE GENOMIC DNA]</scope>
    <source>
        <strain evidence="2 3">YC1</strain>
    </source>
</reference>
<name>A0AAV9SYM0_9PEZI</name>
<keyword evidence="3" id="KW-1185">Reference proteome</keyword>
<gene>
    <name evidence="2" type="ORF">QIS74_11594</name>
</gene>
<sequence length="95" mass="10004">MRSTTTAIALLCALAAQSLAQNNGITPLSCRQETVECSSNEDCNAKGTLGGFPCPAGSGQNDADCWVASSSESPLMTVSVSSKPFIRTPLKFQWF</sequence>
<dbReference type="Proteomes" id="UP001327957">
    <property type="component" value="Unassembled WGS sequence"/>
</dbReference>
<accession>A0AAV9SYM0</accession>